<protein>
    <submittedName>
        <fullName evidence="1">Uncharacterized protein</fullName>
    </submittedName>
</protein>
<dbReference type="EMBL" id="MK500328">
    <property type="protein sequence ID" value="QBK85926.1"/>
    <property type="molecule type" value="Genomic_DNA"/>
</dbReference>
<evidence type="ECO:0000313" key="1">
    <source>
        <dbReference type="EMBL" id="QBK85926.1"/>
    </source>
</evidence>
<accession>A0A481YTV0</accession>
<proteinExistence type="predicted"/>
<reference evidence="1" key="1">
    <citation type="journal article" date="2019" name="MBio">
        <title>Virus Genomes from Deep Sea Sediments Expand the Ocean Megavirome and Support Independent Origins of Viral Gigantism.</title>
        <authorList>
            <person name="Backstrom D."/>
            <person name="Yutin N."/>
            <person name="Jorgensen S.L."/>
            <person name="Dharamshi J."/>
            <person name="Homa F."/>
            <person name="Zaremba-Niedwiedzka K."/>
            <person name="Spang A."/>
            <person name="Wolf Y.I."/>
            <person name="Koonin E.V."/>
            <person name="Ettema T.J."/>
        </authorList>
    </citation>
    <scope>NUCLEOTIDE SEQUENCE</scope>
</reference>
<name>A0A481YTV0_9VIRU</name>
<organism evidence="1">
    <name type="scientific">Marseillevirus LCMAC101</name>
    <dbReference type="NCBI Taxonomy" id="2506602"/>
    <lineage>
        <taxon>Viruses</taxon>
        <taxon>Varidnaviria</taxon>
        <taxon>Bamfordvirae</taxon>
        <taxon>Nucleocytoviricota</taxon>
        <taxon>Megaviricetes</taxon>
        <taxon>Pimascovirales</taxon>
        <taxon>Pimascovirales incertae sedis</taxon>
        <taxon>Marseilleviridae</taxon>
    </lineage>
</organism>
<gene>
    <name evidence="1" type="ORF">LCMAC101_05210</name>
</gene>
<sequence>MDISVKTELFNFLPYIEWEDEERRNANEFLHFAVEQYKNFLDPQIKSNDFQSVIDEIEITLSSLIDNVIYPEHVRNRGRINIFAQPPGSLGGPIGCALAIHAGPRRGRCQNRLYRGVRLYCNKEIHKKGRCRYHLRKFRQKHYL</sequence>